<name>A0A380JX86_STRDY</name>
<organism evidence="1 2">
    <name type="scientific">Streptococcus dysgalactiae subsp. dysgalactiae</name>
    <dbReference type="NCBI Taxonomy" id="99822"/>
    <lineage>
        <taxon>Bacteria</taxon>
        <taxon>Bacillati</taxon>
        <taxon>Bacillota</taxon>
        <taxon>Bacilli</taxon>
        <taxon>Lactobacillales</taxon>
        <taxon>Streptococcaceae</taxon>
        <taxon>Streptococcus</taxon>
    </lineage>
</organism>
<dbReference type="Pfam" id="PF07374">
    <property type="entry name" value="DUF1492"/>
    <property type="match status" value="1"/>
</dbReference>
<dbReference type="AlphaFoldDB" id="A0A380JX86"/>
<evidence type="ECO:0000313" key="2">
    <source>
        <dbReference type="Proteomes" id="UP000254797"/>
    </source>
</evidence>
<reference evidence="1 2" key="1">
    <citation type="submission" date="2018-06" db="EMBL/GenBank/DDBJ databases">
        <authorList>
            <consortium name="Pathogen Informatics"/>
            <person name="Doyle S."/>
        </authorList>
    </citation>
    <scope>NUCLEOTIDE SEQUENCE [LARGE SCALE GENOMIC DNA]</scope>
    <source>
        <strain evidence="1 2">NCTC4670</strain>
    </source>
</reference>
<sequence length="145" mass="16856">MGNIPTTKANNFLEELKTIPHLIETLERDANLMSRSLVKSPQWSDMKVSGGVKQSQEDKNIKMLHMVGYYSDQIEQLKDRRQEMANLIVQSMGICESHVLLTTYLDCDGDYERARERLNIGNRNKYFMFVRRGKESLELILKNTN</sequence>
<gene>
    <name evidence="1" type="ORF">NCTC4670_01647</name>
</gene>
<proteinExistence type="predicted"/>
<protein>
    <submittedName>
        <fullName evidence="1">Phage protein</fullName>
    </submittedName>
</protein>
<evidence type="ECO:0000313" key="1">
    <source>
        <dbReference type="EMBL" id="SUN50768.1"/>
    </source>
</evidence>
<dbReference type="InterPro" id="IPR010861">
    <property type="entry name" value="DUF1492"/>
</dbReference>
<dbReference type="EMBL" id="UHFG01000004">
    <property type="protein sequence ID" value="SUN50768.1"/>
    <property type="molecule type" value="Genomic_DNA"/>
</dbReference>
<dbReference type="Proteomes" id="UP000254797">
    <property type="component" value="Unassembled WGS sequence"/>
</dbReference>
<dbReference type="RefSeq" id="WP_011017574.1">
    <property type="nucleotide sequence ID" value="NZ_UHFG01000004.1"/>
</dbReference>
<accession>A0A380JX86</accession>